<keyword evidence="4" id="KW-0274">FAD</keyword>
<dbReference type="PANTHER" id="PTHR42913:SF3">
    <property type="entry name" value="64 KDA MITOCHONDRIAL NADH DEHYDROGENASE (EUROFUNG)"/>
    <property type="match status" value="1"/>
</dbReference>
<reference evidence="8" key="1">
    <citation type="journal article" date="2019" name="Int. J. Syst. Evol. Microbiol.">
        <title>The Global Catalogue of Microorganisms (GCM) 10K type strain sequencing project: providing services to taxonomists for standard genome sequencing and annotation.</title>
        <authorList>
            <consortium name="The Broad Institute Genomics Platform"/>
            <consortium name="The Broad Institute Genome Sequencing Center for Infectious Disease"/>
            <person name="Wu L."/>
            <person name="Ma J."/>
        </authorList>
    </citation>
    <scope>NUCLEOTIDE SEQUENCE [LARGE SCALE GENOMIC DNA]</scope>
    <source>
        <strain evidence="8">JCM 16898</strain>
    </source>
</reference>
<evidence type="ECO:0000256" key="4">
    <source>
        <dbReference type="ARBA" id="ARBA00022827"/>
    </source>
</evidence>
<evidence type="ECO:0000256" key="2">
    <source>
        <dbReference type="ARBA" id="ARBA00005272"/>
    </source>
</evidence>
<dbReference type="PANTHER" id="PTHR42913">
    <property type="entry name" value="APOPTOSIS-INDUCING FACTOR 1"/>
    <property type="match status" value="1"/>
</dbReference>
<keyword evidence="8" id="KW-1185">Reference proteome</keyword>
<dbReference type="Pfam" id="PF07992">
    <property type="entry name" value="Pyr_redox_2"/>
    <property type="match status" value="1"/>
</dbReference>
<dbReference type="EMBL" id="BAAAZN010000015">
    <property type="protein sequence ID" value="GAA3569480.1"/>
    <property type="molecule type" value="Genomic_DNA"/>
</dbReference>
<keyword evidence="5" id="KW-0560">Oxidoreductase</keyword>
<keyword evidence="3" id="KW-0285">Flavoprotein</keyword>
<evidence type="ECO:0000256" key="3">
    <source>
        <dbReference type="ARBA" id="ARBA00022630"/>
    </source>
</evidence>
<dbReference type="SUPFAM" id="SSF51905">
    <property type="entry name" value="FAD/NAD(P)-binding domain"/>
    <property type="match status" value="1"/>
</dbReference>
<protein>
    <submittedName>
        <fullName evidence="7">FAD-dependent oxidoreductase</fullName>
    </submittedName>
</protein>
<comment type="cofactor">
    <cofactor evidence="1">
        <name>FAD</name>
        <dbReference type="ChEBI" id="CHEBI:57692"/>
    </cofactor>
</comment>
<dbReference type="PRINTS" id="PR00411">
    <property type="entry name" value="PNDRDTASEI"/>
</dbReference>
<accession>A0ABP6XP68</accession>
<evidence type="ECO:0000313" key="7">
    <source>
        <dbReference type="EMBL" id="GAA3569480.1"/>
    </source>
</evidence>
<comment type="caution">
    <text evidence="7">The sequence shown here is derived from an EMBL/GenBank/DDBJ whole genome shotgun (WGS) entry which is preliminary data.</text>
</comment>
<dbReference type="InterPro" id="IPR023753">
    <property type="entry name" value="FAD/NAD-binding_dom"/>
</dbReference>
<sequence>MAAAVLARKWVGAEVTVLNPVDRFVERVRMHQLASGQELRRVSVSGLASAAGIEFVLGSAAGIDLEHRTVQVAGTGGVLPYDVLVLAVGSSTELGRVAGAYGVSTLPQALALRDRLPRSRRVAVVGAGLTGIETATEIAESWPDVAVSILDTGEIGAAFAARGRAHLDAVFTRLGIEPRPNVRVARPVPDGLELTDRTVLPADTVVWTTGFRAPSLAGDAGLEVDERGRVLTDHYLRSVSHPEVIAVGDAAAGVCADGTELRMACATGVPAAQQAIRALADRVAGKPMRPLRFRYFNQCLSLGRRDGLIQFVDERDRPRSFVLTGRAARGYKEAIVRSALWFQHHPTLPTTF</sequence>
<dbReference type="Proteomes" id="UP001500689">
    <property type="component" value="Unassembled WGS sequence"/>
</dbReference>
<gene>
    <name evidence="7" type="ORF">GCM10022222_62080</name>
</gene>
<evidence type="ECO:0000256" key="1">
    <source>
        <dbReference type="ARBA" id="ARBA00001974"/>
    </source>
</evidence>
<dbReference type="PRINTS" id="PR00368">
    <property type="entry name" value="FADPNR"/>
</dbReference>
<evidence type="ECO:0000256" key="5">
    <source>
        <dbReference type="ARBA" id="ARBA00023002"/>
    </source>
</evidence>
<evidence type="ECO:0000313" key="8">
    <source>
        <dbReference type="Proteomes" id="UP001500689"/>
    </source>
</evidence>
<dbReference type="Gene3D" id="3.50.50.100">
    <property type="match status" value="1"/>
</dbReference>
<feature type="domain" description="FAD/NAD(P)-binding" evidence="6">
    <location>
        <begin position="2"/>
        <end position="266"/>
    </location>
</feature>
<organism evidence="7 8">
    <name type="scientific">Amycolatopsis ultiminotia</name>
    <dbReference type="NCBI Taxonomy" id="543629"/>
    <lineage>
        <taxon>Bacteria</taxon>
        <taxon>Bacillati</taxon>
        <taxon>Actinomycetota</taxon>
        <taxon>Actinomycetes</taxon>
        <taxon>Pseudonocardiales</taxon>
        <taxon>Pseudonocardiaceae</taxon>
        <taxon>Amycolatopsis</taxon>
    </lineage>
</organism>
<dbReference type="InterPro" id="IPR051169">
    <property type="entry name" value="NADH-Q_oxidoreductase"/>
</dbReference>
<comment type="similarity">
    <text evidence="2">Belongs to the NADH dehydrogenase family.</text>
</comment>
<proteinExistence type="inferred from homology"/>
<name>A0ABP6XP68_9PSEU</name>
<dbReference type="InterPro" id="IPR036188">
    <property type="entry name" value="FAD/NAD-bd_sf"/>
</dbReference>
<evidence type="ECO:0000259" key="6">
    <source>
        <dbReference type="Pfam" id="PF07992"/>
    </source>
</evidence>